<evidence type="ECO:0000256" key="1">
    <source>
        <dbReference type="SAM" id="SignalP"/>
    </source>
</evidence>
<evidence type="ECO:0000313" key="6">
    <source>
        <dbReference type="Proteomes" id="UP000293195"/>
    </source>
</evidence>
<dbReference type="OrthoDB" id="3795533at2759"/>
<comment type="caution">
    <text evidence="3">The sequence shown here is derived from an EMBL/GenBank/DDBJ whole genome shotgun (WGS) entry which is preliminary data.</text>
</comment>
<evidence type="ECO:0000313" key="3">
    <source>
        <dbReference type="EMBL" id="RYN35957.1"/>
    </source>
</evidence>
<organism evidence="3 5">
    <name type="scientific">Alternaria tenuissima</name>
    <dbReference type="NCBI Taxonomy" id="119927"/>
    <lineage>
        <taxon>Eukaryota</taxon>
        <taxon>Fungi</taxon>
        <taxon>Dikarya</taxon>
        <taxon>Ascomycota</taxon>
        <taxon>Pezizomycotina</taxon>
        <taxon>Dothideomycetes</taxon>
        <taxon>Pleosporomycetidae</taxon>
        <taxon>Pleosporales</taxon>
        <taxon>Pleosporineae</taxon>
        <taxon>Pleosporaceae</taxon>
        <taxon>Alternaria</taxon>
        <taxon>Alternaria sect. Alternaria</taxon>
        <taxon>Alternaria alternata complex</taxon>
    </lineage>
</organism>
<reference evidence="2" key="1">
    <citation type="submission" date="2017-10" db="EMBL/GenBank/DDBJ databases">
        <authorList>
            <person name="Armitage A.D."/>
            <person name="Barbara D.J."/>
            <person name="Woodhall J.W."/>
            <person name="Sreenivasaprasad S."/>
            <person name="Lane C.R."/>
            <person name="Clarkson J.P."/>
            <person name="Harrison R.J."/>
        </authorList>
    </citation>
    <scope>NUCLEOTIDE SEQUENCE</scope>
    <source>
        <strain evidence="2">FERA 1164</strain>
        <strain evidence="4">FERA 635</strain>
    </source>
</reference>
<feature type="chain" id="PRO_5044608164" evidence="1">
    <location>
        <begin position="18"/>
        <end position="120"/>
    </location>
</feature>
<keyword evidence="6" id="KW-1185">Reference proteome</keyword>
<reference evidence="3" key="3">
    <citation type="journal article" date="2019" name="J. ISSAAS">
        <title>Genomics, evolutionary history and diagnostics of the Alternaria alternata species group including apple and Asian pear pathotypes.</title>
        <authorList>
            <person name="Armitage A.D."/>
            <person name="Cockerton H.M."/>
            <person name="Sreenivasaprasad S."/>
            <person name="Woodhall J."/>
            <person name="Lane C."/>
            <person name="Harrison R.J."/>
            <person name="Clarkson J.P."/>
        </authorList>
    </citation>
    <scope>NUCLEOTIDE SEQUENCE</scope>
    <source>
        <strain evidence="3">FERA 1082</strain>
    </source>
</reference>
<accession>A0A4Q4S8J9</accession>
<reference evidence="2 5" key="2">
    <citation type="journal article" date="2019" name="bioRxiv">
        <title>Genomics, evolutionary history and diagnostics of the Alternaria alternata species group including apple and Asian pear pathotypes.</title>
        <authorList>
            <person name="Armitage A.D."/>
            <person name="Cockerton H.M."/>
            <person name="Sreenivasaprasad S."/>
            <person name="Woodhall J.W."/>
            <person name="Lane C.R."/>
            <person name="Harrison R.J."/>
            <person name="Clarkson J.P."/>
        </authorList>
    </citation>
    <scope>NUCLEOTIDE SEQUENCE [LARGE SCALE GENOMIC DNA]</scope>
    <source>
        <strain evidence="5">FERA 1082</strain>
        <strain evidence="2">FERA 1164</strain>
        <strain evidence="4">FERA 635</strain>
    </source>
</reference>
<gene>
    <name evidence="3" type="ORF">AA0114_g11677</name>
    <name evidence="2" type="ORF">AA0115_g1996</name>
    <name evidence="4" type="ORF">AA0119_g9547</name>
</gene>
<dbReference type="EMBL" id="PDXF01000052">
    <property type="protein sequence ID" value="RYN93417.1"/>
    <property type="molecule type" value="Genomic_DNA"/>
</dbReference>
<protein>
    <submittedName>
        <fullName evidence="3">Uncharacterized protein</fullName>
    </submittedName>
</protein>
<evidence type="ECO:0000313" key="2">
    <source>
        <dbReference type="EMBL" id="RYN35395.1"/>
    </source>
</evidence>
<dbReference type="AlphaFoldDB" id="A0A4Q4S8J9"/>
<proteinExistence type="predicted"/>
<dbReference type="EMBL" id="PDXA01000064">
    <property type="protein sequence ID" value="RYN35957.1"/>
    <property type="molecule type" value="Genomic_DNA"/>
</dbReference>
<name>A0A4Q4S8J9_9PLEO</name>
<sequence>MHLGAWCNGIALAVVAGLPSGFHDWAQAIDTALRTSLAITACRSLLSPVGFDEVQSHYTLIIDGGGSHRSLVENGQIQIRVEDPLPQDENVLDSKPIHGFTAQTMVPMFKEKFQTIFAKD</sequence>
<feature type="signal peptide" evidence="1">
    <location>
        <begin position="1"/>
        <end position="17"/>
    </location>
</feature>
<dbReference type="Proteomes" id="UP000292402">
    <property type="component" value="Unassembled WGS sequence"/>
</dbReference>
<keyword evidence="1" id="KW-0732">Signal</keyword>
<dbReference type="Proteomes" id="UP000292340">
    <property type="component" value="Unassembled WGS sequence"/>
</dbReference>
<evidence type="ECO:0000313" key="5">
    <source>
        <dbReference type="Proteomes" id="UP000292402"/>
    </source>
</evidence>
<dbReference type="Proteomes" id="UP000293195">
    <property type="component" value="Unassembled WGS sequence"/>
</dbReference>
<dbReference type="EMBL" id="PDXB01000004">
    <property type="protein sequence ID" value="RYN35395.1"/>
    <property type="molecule type" value="Genomic_DNA"/>
</dbReference>
<evidence type="ECO:0000313" key="4">
    <source>
        <dbReference type="EMBL" id="RYN93417.1"/>
    </source>
</evidence>